<dbReference type="GO" id="GO:0003935">
    <property type="term" value="F:GTP cyclohydrolase II activity"/>
    <property type="evidence" value="ECO:0007669"/>
    <property type="project" value="UniProtKB-UniRule"/>
</dbReference>
<feature type="binding site" evidence="17">
    <location>
        <begin position="247"/>
        <end position="251"/>
    </location>
    <ligand>
        <name>GTP</name>
        <dbReference type="ChEBI" id="CHEBI:37565"/>
    </ligand>
</feature>
<dbReference type="PANTHER" id="PTHR21327:SF18">
    <property type="entry name" value="3,4-DIHYDROXY-2-BUTANONE 4-PHOSPHATE SYNTHASE"/>
    <property type="match status" value="1"/>
</dbReference>
<evidence type="ECO:0000259" key="19">
    <source>
        <dbReference type="Pfam" id="PF00925"/>
    </source>
</evidence>
<dbReference type="HAMAP" id="MF_00179">
    <property type="entry name" value="RibA"/>
    <property type="match status" value="1"/>
</dbReference>
<dbReference type="PIRSF" id="PIRSF001259">
    <property type="entry name" value="RibA"/>
    <property type="match status" value="1"/>
</dbReference>
<comment type="cofactor">
    <cofactor evidence="18">
        <name>Mg(2+)</name>
        <dbReference type="ChEBI" id="CHEBI:18420"/>
    </cofactor>
    <cofactor evidence="18">
        <name>Mn(2+)</name>
        <dbReference type="ChEBI" id="CHEBI:29035"/>
    </cofactor>
    <text evidence="18">Binds 2 divalent metal cations per subunit. Magnesium or manganese.</text>
</comment>
<dbReference type="EC" id="4.1.99.12" evidence="18"/>
<keyword evidence="13 17" id="KW-0342">GTP-binding</keyword>
<feature type="active site" description="Proton acceptor" evidence="17">
    <location>
        <position position="325"/>
    </location>
</feature>
<comment type="catalytic activity">
    <reaction evidence="16 17">
        <text>GTP + 4 H2O = 2,5-diamino-6-hydroxy-4-(5-phosphoribosylamino)-pyrimidine + formate + 2 phosphate + 3 H(+)</text>
        <dbReference type="Rhea" id="RHEA:23704"/>
        <dbReference type="ChEBI" id="CHEBI:15377"/>
        <dbReference type="ChEBI" id="CHEBI:15378"/>
        <dbReference type="ChEBI" id="CHEBI:15740"/>
        <dbReference type="ChEBI" id="CHEBI:37565"/>
        <dbReference type="ChEBI" id="CHEBI:43474"/>
        <dbReference type="ChEBI" id="CHEBI:58614"/>
        <dbReference type="EC" id="3.5.4.25"/>
    </reaction>
</comment>
<dbReference type="Gene3D" id="3.90.870.10">
    <property type="entry name" value="DHBP synthase"/>
    <property type="match status" value="1"/>
</dbReference>
<evidence type="ECO:0000256" key="13">
    <source>
        <dbReference type="ARBA" id="ARBA00023134"/>
    </source>
</evidence>
<keyword evidence="14 18" id="KW-0464">Manganese</keyword>
<dbReference type="NCBIfam" id="TIGR00506">
    <property type="entry name" value="ribB"/>
    <property type="match status" value="1"/>
</dbReference>
<evidence type="ECO:0000313" key="20">
    <source>
        <dbReference type="EMBL" id="OLF14066.1"/>
    </source>
</evidence>
<proteinExistence type="inferred from homology"/>
<evidence type="ECO:0000256" key="7">
    <source>
        <dbReference type="ARBA" id="ARBA00022619"/>
    </source>
</evidence>
<dbReference type="OrthoDB" id="9793111at2"/>
<keyword evidence="21" id="KW-1185">Reference proteome</keyword>
<dbReference type="FunFam" id="3.40.50.10990:FF:000002">
    <property type="entry name" value="GTP cyclohydrolase-2"/>
    <property type="match status" value="1"/>
</dbReference>
<evidence type="ECO:0000256" key="10">
    <source>
        <dbReference type="ARBA" id="ARBA00022801"/>
    </source>
</evidence>
<keyword evidence="7 18" id="KW-0686">Riboflavin biosynthesis</keyword>
<evidence type="ECO:0000256" key="3">
    <source>
        <dbReference type="ARBA" id="ARBA00002284"/>
    </source>
</evidence>
<evidence type="ECO:0000256" key="4">
    <source>
        <dbReference type="ARBA" id="ARBA00004853"/>
    </source>
</evidence>
<evidence type="ECO:0000256" key="5">
    <source>
        <dbReference type="ARBA" id="ARBA00004904"/>
    </source>
</evidence>
<dbReference type="GO" id="GO:0030145">
    <property type="term" value="F:manganese ion binding"/>
    <property type="evidence" value="ECO:0007669"/>
    <property type="project" value="UniProtKB-UniRule"/>
</dbReference>
<dbReference type="InterPro" id="IPR000422">
    <property type="entry name" value="DHBP_synthase_RibB"/>
</dbReference>
<dbReference type="CDD" id="cd00641">
    <property type="entry name" value="GTP_cyclohydro2"/>
    <property type="match status" value="1"/>
</dbReference>
<comment type="subunit">
    <text evidence="18">Homodimer.</text>
</comment>
<dbReference type="GO" id="GO:0008686">
    <property type="term" value="F:3,4-dihydroxy-2-butanone-4-phosphate synthase activity"/>
    <property type="evidence" value="ECO:0007669"/>
    <property type="project" value="UniProtKB-UniRule"/>
</dbReference>
<dbReference type="GO" id="GO:0005829">
    <property type="term" value="C:cytosol"/>
    <property type="evidence" value="ECO:0007669"/>
    <property type="project" value="TreeGrafter"/>
</dbReference>
<evidence type="ECO:0000256" key="17">
    <source>
        <dbReference type="HAMAP-Rule" id="MF_00179"/>
    </source>
</evidence>
<feature type="binding site" evidence="18">
    <location>
        <begin position="139"/>
        <end position="143"/>
    </location>
    <ligand>
        <name>D-ribulose 5-phosphate</name>
        <dbReference type="ChEBI" id="CHEBI:58121"/>
    </ligand>
</feature>
<evidence type="ECO:0000256" key="6">
    <source>
        <dbReference type="ARBA" id="ARBA00005520"/>
    </source>
</evidence>
<keyword evidence="15 18" id="KW-0456">Lyase</keyword>
<sequence>MAGRLHDALDAVAHGEFVVVVDAADRENEADLVLAATHMTPEKMAFLLRHCSGIVCVPMTHERADALDLPLMVADNTERHSTAFTVSVDALERTTTGVCAADRSVTARRLADPDATPGDFSRPGHMFPLRAHPDGVLGRTGHTEAAVDLARLAGIEPVMVICELTRPDGAMVRGEDIAEFARRYDLTVVDIREIVEARRREREVPSIPLPTAYGEFVADLVHTGPEGEEHLVLRLGDLSTGEPVLVRVHSECATGDLFSSLRCDCGEQLRASLATIAEAGRGVLVYERGHEGRGIGLADKFRAYALQDRGADTVDANLRLGHPPDARDFGPAAEVLTGLGLHEVVLLTNNPDKVAALRAAGLLVTVRPLRTVPAPQNVHYLHTKQVRLGHDLALDGDALASTGTTDRREPW</sequence>
<protein>
    <recommendedName>
        <fullName evidence="17 18">Multifunctional fusion protein</fullName>
    </recommendedName>
    <domain>
        <recommendedName>
            <fullName evidence="17">GTP cyclohydrolase-2</fullName>
            <ecNumber evidence="17">3.5.4.25</ecNumber>
        </recommendedName>
        <alternativeName>
            <fullName evidence="17">GTP cyclohydrolase II</fullName>
        </alternativeName>
    </domain>
    <domain>
        <recommendedName>
            <fullName evidence="18">3,4-dihydroxy-2-butanone 4-phosphate synthase</fullName>
            <shortName evidence="18">DHBP synthase</shortName>
            <ecNumber evidence="18">4.1.99.12</ecNumber>
        </recommendedName>
    </domain>
</protein>
<feature type="binding site" evidence="17">
    <location>
        <position position="263"/>
    </location>
    <ligand>
        <name>Zn(2+)</name>
        <dbReference type="ChEBI" id="CHEBI:29105"/>
        <note>catalytic</note>
    </ligand>
</feature>
<feature type="binding site" evidence="18">
    <location>
        <position position="27"/>
    </location>
    <ligand>
        <name>Mg(2+)</name>
        <dbReference type="ChEBI" id="CHEBI:18420"/>
        <label>2</label>
    </ligand>
</feature>
<feature type="binding site" evidence="18">
    <location>
        <position position="142"/>
    </location>
    <ligand>
        <name>Mg(2+)</name>
        <dbReference type="ChEBI" id="CHEBI:18420"/>
        <label>2</label>
    </ligand>
</feature>
<keyword evidence="10 17" id="KW-0378">Hydrolase</keyword>
<dbReference type="EC" id="3.5.4.25" evidence="17"/>
<name>A0A7Z1B1C8_9PSEU</name>
<accession>A0A7Z1B1C8</accession>
<comment type="caution">
    <text evidence="20">The sequence shown here is derived from an EMBL/GenBank/DDBJ whole genome shotgun (WGS) entry which is preliminary data.</text>
</comment>
<organism evidence="20 21">
    <name type="scientific">Actinophytocola xinjiangensis</name>
    <dbReference type="NCBI Taxonomy" id="485602"/>
    <lineage>
        <taxon>Bacteria</taxon>
        <taxon>Bacillati</taxon>
        <taxon>Actinomycetota</taxon>
        <taxon>Actinomycetes</taxon>
        <taxon>Pseudonocardiales</taxon>
        <taxon>Pseudonocardiaceae</taxon>
    </lineage>
</organism>
<dbReference type="NCBIfam" id="NF001591">
    <property type="entry name" value="PRK00393.1"/>
    <property type="match status" value="1"/>
</dbReference>
<comment type="pathway">
    <text evidence="4 17">Cofactor biosynthesis; riboflavin biosynthesis; 5-amino-6-(D-ribitylamino)uracil from GTP: step 1/4.</text>
</comment>
<feature type="binding site" evidence="18">
    <location>
        <position position="31"/>
    </location>
    <ligand>
        <name>D-ribulose 5-phosphate</name>
        <dbReference type="ChEBI" id="CHEBI:58121"/>
    </ligand>
</feature>
<comment type="cofactor">
    <cofactor evidence="17">
        <name>Zn(2+)</name>
        <dbReference type="ChEBI" id="CHEBI:29105"/>
    </cofactor>
    <text evidence="17">Binds 1 zinc ion per subunit.</text>
</comment>
<evidence type="ECO:0000256" key="15">
    <source>
        <dbReference type="ARBA" id="ARBA00023239"/>
    </source>
</evidence>
<feature type="binding site" evidence="18">
    <location>
        <position position="27"/>
    </location>
    <ligand>
        <name>Mg(2+)</name>
        <dbReference type="ChEBI" id="CHEBI:18420"/>
        <label>1</label>
    </ligand>
</feature>
<dbReference type="InterPro" id="IPR036144">
    <property type="entry name" value="RibA-like_sf"/>
</dbReference>
<keyword evidence="9 17" id="KW-0547">Nucleotide-binding</keyword>
<feature type="binding site" evidence="17">
    <location>
        <position position="353"/>
    </location>
    <ligand>
        <name>GTP</name>
        <dbReference type="ChEBI" id="CHEBI:37565"/>
    </ligand>
</feature>
<gene>
    <name evidence="17" type="primary">ribA</name>
    <name evidence="18" type="synonym">ribB</name>
    <name evidence="20" type="ORF">BLA60_02545</name>
</gene>
<evidence type="ECO:0000256" key="18">
    <source>
        <dbReference type="HAMAP-Rule" id="MF_00180"/>
    </source>
</evidence>
<evidence type="ECO:0000256" key="12">
    <source>
        <dbReference type="ARBA" id="ARBA00022842"/>
    </source>
</evidence>
<evidence type="ECO:0000256" key="9">
    <source>
        <dbReference type="ARBA" id="ARBA00022741"/>
    </source>
</evidence>
<feature type="site" description="Essential for catalytic activity" evidence="18">
    <location>
        <position position="125"/>
    </location>
</feature>
<dbReference type="InterPro" id="IPR000926">
    <property type="entry name" value="RibA"/>
</dbReference>
<comment type="cofactor">
    <cofactor evidence="2">
        <name>Mn(2+)</name>
        <dbReference type="ChEBI" id="CHEBI:29035"/>
    </cofactor>
</comment>
<dbReference type="AlphaFoldDB" id="A0A7Z1B1C8"/>
<keyword evidence="11 17" id="KW-0862">Zinc</keyword>
<dbReference type="NCBIfam" id="TIGR00505">
    <property type="entry name" value="ribA"/>
    <property type="match status" value="1"/>
</dbReference>
<feature type="binding site" evidence="17">
    <location>
        <begin position="291"/>
        <end position="293"/>
    </location>
    <ligand>
        <name>GTP</name>
        <dbReference type="ChEBI" id="CHEBI:37565"/>
    </ligand>
</feature>
<evidence type="ECO:0000256" key="11">
    <source>
        <dbReference type="ARBA" id="ARBA00022833"/>
    </source>
</evidence>
<feature type="binding site" evidence="17">
    <location>
        <position position="348"/>
    </location>
    <ligand>
        <name>GTP</name>
        <dbReference type="ChEBI" id="CHEBI:37565"/>
    </ligand>
</feature>
<comment type="catalytic activity">
    <reaction evidence="1 18">
        <text>D-ribulose 5-phosphate = (2S)-2-hydroxy-3-oxobutyl phosphate + formate + H(+)</text>
        <dbReference type="Rhea" id="RHEA:18457"/>
        <dbReference type="ChEBI" id="CHEBI:15378"/>
        <dbReference type="ChEBI" id="CHEBI:15740"/>
        <dbReference type="ChEBI" id="CHEBI:58121"/>
        <dbReference type="ChEBI" id="CHEBI:58830"/>
        <dbReference type="EC" id="4.1.99.12"/>
    </reaction>
</comment>
<dbReference type="InterPro" id="IPR032677">
    <property type="entry name" value="GTP_cyclohydro_II"/>
</dbReference>
<dbReference type="SUPFAM" id="SSF55821">
    <property type="entry name" value="YrdC/RibB"/>
    <property type="match status" value="1"/>
</dbReference>
<evidence type="ECO:0000256" key="8">
    <source>
        <dbReference type="ARBA" id="ARBA00022723"/>
    </source>
</evidence>
<dbReference type="Pfam" id="PF00926">
    <property type="entry name" value="DHBP_synthase"/>
    <property type="match status" value="1"/>
</dbReference>
<evidence type="ECO:0000256" key="2">
    <source>
        <dbReference type="ARBA" id="ARBA00001936"/>
    </source>
</evidence>
<feature type="binding site" evidence="18">
    <location>
        <begin position="26"/>
        <end position="27"/>
    </location>
    <ligand>
        <name>D-ribulose 5-phosphate</name>
        <dbReference type="ChEBI" id="CHEBI:58121"/>
    </ligand>
</feature>
<feature type="binding site" evidence="17">
    <location>
        <position position="313"/>
    </location>
    <ligand>
        <name>GTP</name>
        <dbReference type="ChEBI" id="CHEBI:37565"/>
    </ligand>
</feature>
<dbReference type="Proteomes" id="UP000185696">
    <property type="component" value="Unassembled WGS sequence"/>
</dbReference>
<evidence type="ECO:0000256" key="14">
    <source>
        <dbReference type="ARBA" id="ARBA00023211"/>
    </source>
</evidence>
<dbReference type="UniPathway" id="UPA00275">
    <property type="reaction ID" value="UER00399"/>
</dbReference>
<comment type="similarity">
    <text evidence="17">Belongs to the GTP cyclohydrolase II family.</text>
</comment>
<evidence type="ECO:0000256" key="16">
    <source>
        <dbReference type="ARBA" id="ARBA00049295"/>
    </source>
</evidence>
<dbReference type="Pfam" id="PF00925">
    <property type="entry name" value="GTP_cyclohydro2"/>
    <property type="match status" value="1"/>
</dbReference>
<dbReference type="SUPFAM" id="SSF142695">
    <property type="entry name" value="RibA-like"/>
    <property type="match status" value="1"/>
</dbReference>
<keyword evidence="12 18" id="KW-0460">Magnesium</keyword>
<feature type="active site" description="Nucleophile" evidence="17">
    <location>
        <position position="327"/>
    </location>
</feature>
<dbReference type="Gene3D" id="3.40.50.10990">
    <property type="entry name" value="GTP cyclohydrolase II"/>
    <property type="match status" value="1"/>
</dbReference>
<dbReference type="InterPro" id="IPR017945">
    <property type="entry name" value="DHBP_synth_RibB-like_a/b_dom"/>
</dbReference>
<dbReference type="GO" id="GO:0009231">
    <property type="term" value="P:riboflavin biosynthetic process"/>
    <property type="evidence" value="ECO:0007669"/>
    <property type="project" value="UniProtKB-UniRule"/>
</dbReference>
<feature type="binding site" evidence="17">
    <location>
        <position position="265"/>
    </location>
    <ligand>
        <name>Zn(2+)</name>
        <dbReference type="ChEBI" id="CHEBI:29105"/>
        <note>catalytic</note>
    </ligand>
</feature>
<comment type="similarity">
    <text evidence="6">In the N-terminal section; belongs to the DHBP synthase family.</text>
</comment>
<dbReference type="GO" id="GO:0008270">
    <property type="term" value="F:zinc ion binding"/>
    <property type="evidence" value="ECO:0007669"/>
    <property type="project" value="UniProtKB-UniRule"/>
</dbReference>
<feature type="binding site" evidence="17">
    <location>
        <position position="252"/>
    </location>
    <ligand>
        <name>Zn(2+)</name>
        <dbReference type="ChEBI" id="CHEBI:29105"/>
        <note>catalytic</note>
    </ligand>
</feature>
<comment type="similarity">
    <text evidence="18">Belongs to the DHBP synthase family.</text>
</comment>
<dbReference type="PANTHER" id="PTHR21327">
    <property type="entry name" value="GTP CYCLOHYDROLASE II-RELATED"/>
    <property type="match status" value="1"/>
</dbReference>
<comment type="function">
    <text evidence="3 18">Catalyzes the conversion of D-ribulose 5-phosphate to formate and 3,4-dihydroxy-2-butanone 4-phosphate.</text>
</comment>
<evidence type="ECO:0000313" key="21">
    <source>
        <dbReference type="Proteomes" id="UP000185696"/>
    </source>
</evidence>
<dbReference type="FunFam" id="3.90.870.10:FF:000001">
    <property type="entry name" value="Riboflavin biosynthesis protein RibBA"/>
    <property type="match status" value="1"/>
</dbReference>
<keyword evidence="8 18" id="KW-0479">Metal-binding</keyword>
<reference evidence="20 21" key="1">
    <citation type="submission" date="2016-12" db="EMBL/GenBank/DDBJ databases">
        <title>The draft genome sequence of Actinophytocola xinjiangensis.</title>
        <authorList>
            <person name="Wang W."/>
            <person name="Yuan L."/>
        </authorList>
    </citation>
    <scope>NUCLEOTIDE SEQUENCE [LARGE SCALE GENOMIC DNA]</scope>
    <source>
        <strain evidence="20 21">CGMCC 4.4663</strain>
    </source>
</reference>
<dbReference type="RefSeq" id="WP_075131014.1">
    <property type="nucleotide sequence ID" value="NZ_MSIF01000001.1"/>
</dbReference>
<comment type="pathway">
    <text evidence="5 18">Cofactor biosynthesis; riboflavin biosynthesis; 2-hydroxy-3-oxobutyl phosphate from D-ribulose 5-phosphate: step 1/1.</text>
</comment>
<dbReference type="EMBL" id="MSIF01000001">
    <property type="protein sequence ID" value="OLF14066.1"/>
    <property type="molecule type" value="Genomic_DNA"/>
</dbReference>
<comment type="function">
    <text evidence="17">Catalyzes the conversion of GTP to 2,5-diamino-6-ribosylamino-4(3H)-pyrimidinone 5'-phosphate (DARP), formate and pyrophosphate.</text>
</comment>
<feature type="site" description="Essential for catalytic activity" evidence="18">
    <location>
        <position position="163"/>
    </location>
</feature>
<feature type="domain" description="GTP cyclohydrolase II" evidence="19">
    <location>
        <begin position="202"/>
        <end position="365"/>
    </location>
</feature>
<dbReference type="GO" id="GO:0005525">
    <property type="term" value="F:GTP binding"/>
    <property type="evidence" value="ECO:0007669"/>
    <property type="project" value="UniProtKB-KW"/>
</dbReference>
<dbReference type="GO" id="GO:0000287">
    <property type="term" value="F:magnesium ion binding"/>
    <property type="evidence" value="ECO:0007669"/>
    <property type="project" value="UniProtKB-UniRule"/>
</dbReference>
<feature type="binding site" evidence="17">
    <location>
        <position position="268"/>
    </location>
    <ligand>
        <name>GTP</name>
        <dbReference type="ChEBI" id="CHEBI:37565"/>
    </ligand>
</feature>
<evidence type="ECO:0000256" key="1">
    <source>
        <dbReference type="ARBA" id="ARBA00000141"/>
    </source>
</evidence>
<dbReference type="HAMAP" id="MF_00180">
    <property type="entry name" value="RibB"/>
    <property type="match status" value="1"/>
</dbReference>